<dbReference type="EMBL" id="UYIO01000001">
    <property type="protein sequence ID" value="VDG75900.1"/>
    <property type="molecule type" value="Genomic_DNA"/>
</dbReference>
<sequence length="851" mass="87714">MADFEKDGNLPHSVPENRPEAAAETRGSAAQGHIAVPAGAAAQKPTPEAGEGATAQTESLPEARPTPEVERTSETQRAPEAGRTSETENAATQKSAAETPAAETPAAETSAVETPAAETMLLPEPQPAAAPETGPAAKPEAAMQAAAMPEVATQAAAKPEAATQKLPVVSPYASLSSEIRAQANTEATQALPVAGITPGAGGAGTAPTAAYPAAAYPVSATGSAGAPTAAYPNAAYANGGYPAPGLQGNAAPGGGARPVPASASASAPALSPAPAPAPAPGSAPAPAPAVANAPARRLRWPWVVLTLIILLAAAYTGLAYYASGRVSQNTKVAGIEIGGLDPEAAQATLTSAFTERLNRDVTYLVDGQVYTANPASYGLQVDVPQTLRGLTEFSLDPRQVWAHFVSEHELAPVYTFDEAQLAAHTEELMASTGTPAVNATLQYEGIAPMITPSQSGAAVPADVARQALLDGPLQGQENVELAAQRSEPQITDALATQAQNELATPLVSGDVRVKVGEAQAVLQPATLAQAASFAPGEAGLQLQLDGKILGDEVRKQLPDALKPGEDARIEIVDHTTPTIIPSVDGQTIDDADLAAQVSQVGIKTVAAEREAKPKVEASPASFTTEDAEKMGIKEVVAEISTPLTSDSVRTTNLRVGCQKVAGTLVKPGEKFSLLQTLGPITHANGFVDSGVVANGFNDTALGGGLSQLSTNTFNIGYLAGMEDIQHKPHSKYFERYPMGREATLWEGSIDMVWGNRTPYGAVIDSYIANGQVVTKLWSTKYFDVKTSTSAPRNYTQPTMVQDSGPGCEPQGRGGPGFTVTVARTVTDPEGTVVEDSSYNWTYQPVNGRTCD</sequence>
<evidence type="ECO:0000313" key="3">
    <source>
        <dbReference type="EMBL" id="VDG75900.1"/>
    </source>
</evidence>
<feature type="transmembrane region" description="Helical" evidence="2">
    <location>
        <begin position="302"/>
        <end position="322"/>
    </location>
</feature>
<dbReference type="PANTHER" id="PTHR35788">
    <property type="entry name" value="EXPORTED PROTEIN-RELATED"/>
    <property type="match status" value="1"/>
</dbReference>
<feature type="compositionally biased region" description="Pro residues" evidence="1">
    <location>
        <begin position="271"/>
        <end position="287"/>
    </location>
</feature>
<name>A0A7Z8Y912_9ACTO</name>
<comment type="caution">
    <text evidence="3">The sequence shown here is derived from an EMBL/GenBank/DDBJ whole genome shotgun (WGS) entry which is preliminary data.</text>
</comment>
<dbReference type="InterPro" id="IPR052913">
    <property type="entry name" value="Glycopeptide_resist_protein"/>
</dbReference>
<organism evidence="3 4">
    <name type="scientific">Actinobaculum suis</name>
    <dbReference type="NCBI Taxonomy" id="1657"/>
    <lineage>
        <taxon>Bacteria</taxon>
        <taxon>Bacillati</taxon>
        <taxon>Actinomycetota</taxon>
        <taxon>Actinomycetes</taxon>
        <taxon>Actinomycetales</taxon>
        <taxon>Actinomycetaceae</taxon>
        <taxon>Actinobaculum</taxon>
    </lineage>
</organism>
<dbReference type="Proteomes" id="UP000269974">
    <property type="component" value="Unassembled WGS sequence"/>
</dbReference>
<evidence type="ECO:0000256" key="2">
    <source>
        <dbReference type="SAM" id="Phobius"/>
    </source>
</evidence>
<feature type="region of interest" description="Disordered" evidence="1">
    <location>
        <begin position="249"/>
        <end position="288"/>
    </location>
</feature>
<protein>
    <submittedName>
        <fullName evidence="3">Van Willebrand factor A</fullName>
    </submittedName>
</protein>
<proteinExistence type="predicted"/>
<evidence type="ECO:0000256" key="1">
    <source>
        <dbReference type="SAM" id="MobiDB-lite"/>
    </source>
</evidence>
<gene>
    <name evidence="3" type="ORF">NCTC10327_00585</name>
</gene>
<dbReference type="Pfam" id="PF04294">
    <property type="entry name" value="VanW"/>
    <property type="match status" value="1"/>
</dbReference>
<feature type="compositionally biased region" description="Low complexity" evidence="1">
    <location>
        <begin position="127"/>
        <end position="147"/>
    </location>
</feature>
<feature type="region of interest" description="Disordered" evidence="1">
    <location>
        <begin position="1"/>
        <end position="147"/>
    </location>
</feature>
<dbReference type="AlphaFoldDB" id="A0A7Z8Y912"/>
<dbReference type="PANTHER" id="PTHR35788:SF1">
    <property type="entry name" value="EXPORTED PROTEIN"/>
    <property type="match status" value="1"/>
</dbReference>
<dbReference type="InterPro" id="IPR007391">
    <property type="entry name" value="Vancomycin_resist_VanW"/>
</dbReference>
<feature type="compositionally biased region" description="Basic and acidic residues" evidence="1">
    <location>
        <begin position="65"/>
        <end position="74"/>
    </location>
</feature>
<reference evidence="3 4" key="1">
    <citation type="submission" date="2018-11" db="EMBL/GenBank/DDBJ databases">
        <authorList>
            <consortium name="Pathogen Informatics"/>
        </authorList>
    </citation>
    <scope>NUCLEOTIDE SEQUENCE [LARGE SCALE GENOMIC DNA]</scope>
    <source>
        <strain evidence="3 4">NCTC10327</strain>
    </source>
</reference>
<dbReference type="RefSeq" id="WP_276330071.1">
    <property type="nucleotide sequence ID" value="NZ_UYIO01000001.1"/>
</dbReference>
<keyword evidence="2" id="KW-0812">Transmembrane</keyword>
<evidence type="ECO:0000313" key="4">
    <source>
        <dbReference type="Proteomes" id="UP000269974"/>
    </source>
</evidence>
<feature type="compositionally biased region" description="Low complexity" evidence="1">
    <location>
        <begin position="96"/>
        <end position="119"/>
    </location>
</feature>
<feature type="compositionally biased region" description="Basic and acidic residues" evidence="1">
    <location>
        <begin position="1"/>
        <end position="23"/>
    </location>
</feature>
<feature type="compositionally biased region" description="Low complexity" evidence="1">
    <location>
        <begin position="257"/>
        <end position="270"/>
    </location>
</feature>
<keyword evidence="2" id="KW-0472">Membrane</keyword>
<accession>A0A7Z8Y912</accession>
<keyword evidence="2" id="KW-1133">Transmembrane helix</keyword>